<evidence type="ECO:0000313" key="3">
    <source>
        <dbReference type="Proteomes" id="UP001219934"/>
    </source>
</evidence>
<evidence type="ECO:0000256" key="1">
    <source>
        <dbReference type="SAM" id="MobiDB-lite"/>
    </source>
</evidence>
<dbReference type="EMBL" id="JAPTMU010000130">
    <property type="protein sequence ID" value="KAJ4921290.1"/>
    <property type="molecule type" value="Genomic_DNA"/>
</dbReference>
<name>A0AAD6AA11_9TELE</name>
<accession>A0AAD6AA11</accession>
<organism evidence="2 3">
    <name type="scientific">Pogonophryne albipinna</name>
    <dbReference type="NCBI Taxonomy" id="1090488"/>
    <lineage>
        <taxon>Eukaryota</taxon>
        <taxon>Metazoa</taxon>
        <taxon>Chordata</taxon>
        <taxon>Craniata</taxon>
        <taxon>Vertebrata</taxon>
        <taxon>Euteleostomi</taxon>
        <taxon>Actinopterygii</taxon>
        <taxon>Neopterygii</taxon>
        <taxon>Teleostei</taxon>
        <taxon>Neoteleostei</taxon>
        <taxon>Acanthomorphata</taxon>
        <taxon>Eupercaria</taxon>
        <taxon>Perciformes</taxon>
        <taxon>Notothenioidei</taxon>
        <taxon>Pogonophryne</taxon>
    </lineage>
</organism>
<reference evidence="2" key="1">
    <citation type="submission" date="2022-11" db="EMBL/GenBank/DDBJ databases">
        <title>Chromosome-level genome of Pogonophryne albipinna.</title>
        <authorList>
            <person name="Jo E."/>
        </authorList>
    </citation>
    <scope>NUCLEOTIDE SEQUENCE</scope>
    <source>
        <strain evidence="2">SGF0006</strain>
        <tissue evidence="2">Muscle</tissue>
    </source>
</reference>
<sequence length="71" mass="8128">MRGDKDLMKPACEVTKITCFRKLSRSLSSYGSITGRRQFRLDGFSSKSQHVGDNRDKKGTRIYLHEKQGGY</sequence>
<gene>
    <name evidence="2" type="ORF">JOQ06_026234</name>
</gene>
<keyword evidence="3" id="KW-1185">Reference proteome</keyword>
<dbReference type="Proteomes" id="UP001219934">
    <property type="component" value="Unassembled WGS sequence"/>
</dbReference>
<protein>
    <submittedName>
        <fullName evidence="2">Uncharacterized protein</fullName>
    </submittedName>
</protein>
<comment type="caution">
    <text evidence="2">The sequence shown here is derived from an EMBL/GenBank/DDBJ whole genome shotgun (WGS) entry which is preliminary data.</text>
</comment>
<feature type="non-terminal residue" evidence="2">
    <location>
        <position position="1"/>
    </location>
</feature>
<feature type="region of interest" description="Disordered" evidence="1">
    <location>
        <begin position="44"/>
        <end position="71"/>
    </location>
</feature>
<evidence type="ECO:0000313" key="2">
    <source>
        <dbReference type="EMBL" id="KAJ4921290.1"/>
    </source>
</evidence>
<feature type="compositionally biased region" description="Basic and acidic residues" evidence="1">
    <location>
        <begin position="50"/>
        <end position="71"/>
    </location>
</feature>
<dbReference type="AlphaFoldDB" id="A0AAD6AA11"/>
<proteinExistence type="predicted"/>